<reference evidence="11" key="1">
    <citation type="submission" date="2021-01" db="EMBL/GenBank/DDBJ databases">
        <authorList>
            <consortium name="Genoscope - CEA"/>
            <person name="William W."/>
        </authorList>
    </citation>
    <scope>NUCLEOTIDE SEQUENCE</scope>
</reference>
<dbReference type="Proteomes" id="UP000692954">
    <property type="component" value="Unassembled WGS sequence"/>
</dbReference>
<dbReference type="InterPro" id="IPR000432">
    <property type="entry name" value="DNA_mismatch_repair_MutS_C"/>
</dbReference>
<dbReference type="SMART" id="SM00533">
    <property type="entry name" value="MUTSd"/>
    <property type="match status" value="1"/>
</dbReference>
<dbReference type="GO" id="GO:0005524">
    <property type="term" value="F:ATP binding"/>
    <property type="evidence" value="ECO:0007669"/>
    <property type="project" value="UniProtKB-KW"/>
</dbReference>
<dbReference type="FunFam" id="1.10.1420.10:FF:000003">
    <property type="entry name" value="DNA mismatch repair protein"/>
    <property type="match status" value="1"/>
</dbReference>
<keyword evidence="3" id="KW-0547">Nucleotide-binding</keyword>
<dbReference type="GO" id="GO:0006298">
    <property type="term" value="P:mismatch repair"/>
    <property type="evidence" value="ECO:0007669"/>
    <property type="project" value="InterPro"/>
</dbReference>
<dbReference type="InterPro" id="IPR045076">
    <property type="entry name" value="MutS"/>
</dbReference>
<evidence type="ECO:0000256" key="3">
    <source>
        <dbReference type="ARBA" id="ARBA00022741"/>
    </source>
</evidence>
<evidence type="ECO:0000256" key="1">
    <source>
        <dbReference type="ARBA" id="ARBA00004123"/>
    </source>
</evidence>
<keyword evidence="5" id="KW-0067">ATP-binding</keyword>
<dbReference type="GO" id="GO:0006312">
    <property type="term" value="P:mitotic recombination"/>
    <property type="evidence" value="ECO:0007669"/>
    <property type="project" value="TreeGrafter"/>
</dbReference>
<keyword evidence="7" id="KW-0234">DNA repair</keyword>
<dbReference type="GO" id="GO:0140664">
    <property type="term" value="F:ATP-dependent DNA damage sensor activity"/>
    <property type="evidence" value="ECO:0007669"/>
    <property type="project" value="InterPro"/>
</dbReference>
<keyword evidence="9" id="KW-0175">Coiled coil</keyword>
<evidence type="ECO:0000256" key="2">
    <source>
        <dbReference type="ARBA" id="ARBA00006271"/>
    </source>
</evidence>
<dbReference type="SMART" id="SM00534">
    <property type="entry name" value="MUTSac"/>
    <property type="match status" value="1"/>
</dbReference>
<proteinExistence type="inferred from homology"/>
<comment type="subcellular location">
    <subcellularLocation>
        <location evidence="1">Nucleus</location>
    </subcellularLocation>
</comment>
<evidence type="ECO:0000313" key="11">
    <source>
        <dbReference type="EMBL" id="CAD8048802.1"/>
    </source>
</evidence>
<dbReference type="GO" id="GO:0032301">
    <property type="term" value="C:MutSalpha complex"/>
    <property type="evidence" value="ECO:0007669"/>
    <property type="project" value="TreeGrafter"/>
</dbReference>
<organism evidence="11 12">
    <name type="scientific">Paramecium sonneborni</name>
    <dbReference type="NCBI Taxonomy" id="65129"/>
    <lineage>
        <taxon>Eukaryota</taxon>
        <taxon>Sar</taxon>
        <taxon>Alveolata</taxon>
        <taxon>Ciliophora</taxon>
        <taxon>Intramacronucleata</taxon>
        <taxon>Oligohymenophorea</taxon>
        <taxon>Peniculida</taxon>
        <taxon>Parameciidae</taxon>
        <taxon>Paramecium</taxon>
    </lineage>
</organism>
<keyword evidence="6" id="KW-0238">DNA-binding</keyword>
<dbReference type="Pfam" id="PF00488">
    <property type="entry name" value="MutS_V"/>
    <property type="match status" value="1"/>
</dbReference>
<protein>
    <recommendedName>
        <fullName evidence="10">DNA mismatch repair proteins mutS family domain-containing protein</fullName>
    </recommendedName>
</protein>
<dbReference type="FunFam" id="3.40.50.300:FF:001115">
    <property type="entry name" value="DNA mismatch repair protein MSH2"/>
    <property type="match status" value="1"/>
</dbReference>
<dbReference type="Pfam" id="PF05192">
    <property type="entry name" value="MutS_III"/>
    <property type="match status" value="1"/>
</dbReference>
<accession>A0A8S1K6U9</accession>
<dbReference type="AlphaFoldDB" id="A0A8S1K6U9"/>
<dbReference type="PANTHER" id="PTHR11361:SF35">
    <property type="entry name" value="DNA MISMATCH REPAIR PROTEIN MSH2"/>
    <property type="match status" value="1"/>
</dbReference>
<evidence type="ECO:0000256" key="5">
    <source>
        <dbReference type="ARBA" id="ARBA00022840"/>
    </source>
</evidence>
<dbReference type="InterPro" id="IPR032642">
    <property type="entry name" value="Msh2_ATP-bd"/>
</dbReference>
<comment type="caution">
    <text evidence="11">The sequence shown here is derived from an EMBL/GenBank/DDBJ whole genome shotgun (WGS) entry which is preliminary data.</text>
</comment>
<dbReference type="OrthoDB" id="295033at2759"/>
<evidence type="ECO:0000313" key="12">
    <source>
        <dbReference type="Proteomes" id="UP000692954"/>
    </source>
</evidence>
<dbReference type="PIRSF" id="PIRSF005813">
    <property type="entry name" value="MSH2"/>
    <property type="match status" value="1"/>
</dbReference>
<dbReference type="PROSITE" id="PS00486">
    <property type="entry name" value="DNA_MISMATCH_REPAIR_2"/>
    <property type="match status" value="1"/>
</dbReference>
<dbReference type="InterPro" id="IPR011184">
    <property type="entry name" value="DNA_mismatch_repair_Msh2"/>
</dbReference>
<dbReference type="PANTHER" id="PTHR11361">
    <property type="entry name" value="DNA MISMATCH REPAIR PROTEIN MUTS FAMILY MEMBER"/>
    <property type="match status" value="1"/>
</dbReference>
<dbReference type="CDD" id="cd03285">
    <property type="entry name" value="ABC_MSH2_euk"/>
    <property type="match status" value="1"/>
</dbReference>
<evidence type="ECO:0000256" key="8">
    <source>
        <dbReference type="ARBA" id="ARBA00023242"/>
    </source>
</evidence>
<dbReference type="InterPro" id="IPR007696">
    <property type="entry name" value="DNA_mismatch_repair_MutS_core"/>
</dbReference>
<name>A0A8S1K6U9_9CILI</name>
<evidence type="ECO:0000256" key="9">
    <source>
        <dbReference type="SAM" id="Coils"/>
    </source>
</evidence>
<evidence type="ECO:0000259" key="10">
    <source>
        <dbReference type="PROSITE" id="PS00486"/>
    </source>
</evidence>
<gene>
    <name evidence="11" type="ORF">PSON_ATCC_30995.1.T0030424</name>
</gene>
<sequence>MDQDQNLLTLVVQIVYINNERHLNCAYLDLDKRMIEVCEFQDNEHFSVFECLVLQVNPTGQDAKLTVLIQMPELESENRKVRDILDQCEFEVIEKNKKDFSEINISNLNKVLKNNFNTYRVEEQICTQCIQCLIEHTRLYKDDTNIQKFNIGLLNLNKFMRLDLAAINALMIFPKQGIKQFDNGNNASTLVDYLDRCITQMGKRCLRRWIKMPLQSIQEINQRLNIVEFLYQNTSFRAFLNEDFLKRIPDLDKLYAKFYKVASDKRNNANLSDCVKVYQLIQKIKDIIKKVNQELNQSQNPILQDIFLIPFEENLSDFERLEEMIEKSIDLSKAYTGEFIVNPRFSEKLMQLSKNITQCMNDIENVRLDTEAELGITVTLIESGTYTYIFEAKKQSADEAFRKNPKKYKTISVKNRALTFTVEKLQSAVADYVNYRDLYQEVQQEKVQEILKIVCSYYPVMEQASRLISEIDVLSSFASVARNAPRAFVRPIFIEKKEILLKESRHPLLEAIDSTCIVNDLEMDRKSSRLHIITGPNMGGKSTYIRQIAICVLLAHIGCFVPCSTAVLPIIDAIITRVGASDVQTKGISTFMSEMLEASCMLKTAKPDSLIIIDELGRGTSTSEGFGIAWAIAEHIAKQIQSYCLFATHFHEMTLMEHEIPGVKNYYVSCVTEDDKITMQYKVRYGAVDRSYGLLVAEMLKFPKEVIDDAKQKALELETFEHNLESNFIDEEVPIFNNIDDELQYKIRNSTLQQKEKVIKEAEKWKNELKNEKNSQKKKEIIEKRKQIILKLLK</sequence>
<evidence type="ECO:0000256" key="6">
    <source>
        <dbReference type="ARBA" id="ARBA00023125"/>
    </source>
</evidence>
<comment type="similarity">
    <text evidence="2">Belongs to the DNA mismatch repair MutS family.</text>
</comment>
<feature type="coiled-coil region" evidence="9">
    <location>
        <begin position="748"/>
        <end position="779"/>
    </location>
</feature>
<dbReference type="GO" id="GO:0043570">
    <property type="term" value="P:maintenance of DNA repeat elements"/>
    <property type="evidence" value="ECO:0007669"/>
    <property type="project" value="UniProtKB-ARBA"/>
</dbReference>
<keyword evidence="4" id="KW-0227">DNA damage</keyword>
<evidence type="ECO:0000256" key="7">
    <source>
        <dbReference type="ARBA" id="ARBA00023204"/>
    </source>
</evidence>
<keyword evidence="8" id="KW-0539">Nucleus</keyword>
<evidence type="ECO:0000256" key="4">
    <source>
        <dbReference type="ARBA" id="ARBA00022763"/>
    </source>
</evidence>
<dbReference type="GO" id="GO:0030983">
    <property type="term" value="F:mismatched DNA binding"/>
    <property type="evidence" value="ECO:0007669"/>
    <property type="project" value="InterPro"/>
</dbReference>
<keyword evidence="12" id="KW-1185">Reference proteome</keyword>
<dbReference type="EMBL" id="CAJJDN010000003">
    <property type="protein sequence ID" value="CAD8048802.1"/>
    <property type="molecule type" value="Genomic_DNA"/>
</dbReference>
<feature type="domain" description="DNA mismatch repair proteins mutS family" evidence="10">
    <location>
        <begin position="609"/>
        <end position="625"/>
    </location>
</feature>